<accession>A0AAU2V6X3</accession>
<dbReference type="AlphaFoldDB" id="A0AAU2V6X3"/>
<feature type="region of interest" description="Disordered" evidence="1">
    <location>
        <begin position="1"/>
        <end position="21"/>
    </location>
</feature>
<evidence type="ECO:0008006" key="3">
    <source>
        <dbReference type="Google" id="ProtNLM"/>
    </source>
</evidence>
<feature type="region of interest" description="Disordered" evidence="1">
    <location>
        <begin position="41"/>
        <end position="65"/>
    </location>
</feature>
<dbReference type="EMBL" id="CP108318">
    <property type="protein sequence ID" value="WTW63202.1"/>
    <property type="molecule type" value="Genomic_DNA"/>
</dbReference>
<reference evidence="2" key="1">
    <citation type="submission" date="2022-10" db="EMBL/GenBank/DDBJ databases">
        <title>The complete genomes of actinobacterial strains from the NBC collection.</title>
        <authorList>
            <person name="Joergensen T.S."/>
            <person name="Alvarez Arevalo M."/>
            <person name="Sterndorff E.B."/>
            <person name="Faurdal D."/>
            <person name="Vuksanovic O."/>
            <person name="Mourched A.-S."/>
            <person name="Charusanti P."/>
            <person name="Shaw S."/>
            <person name="Blin K."/>
            <person name="Weber T."/>
        </authorList>
    </citation>
    <scope>NUCLEOTIDE SEQUENCE</scope>
    <source>
        <strain evidence="2">NBC_00003</strain>
    </source>
</reference>
<evidence type="ECO:0000313" key="2">
    <source>
        <dbReference type="EMBL" id="WTW63202.1"/>
    </source>
</evidence>
<name>A0AAU2V6X3_9ACTN</name>
<proteinExistence type="predicted"/>
<evidence type="ECO:0000256" key="1">
    <source>
        <dbReference type="SAM" id="MobiDB-lite"/>
    </source>
</evidence>
<organism evidence="2">
    <name type="scientific">Streptomyces sp. NBC_00003</name>
    <dbReference type="NCBI Taxonomy" id="2903608"/>
    <lineage>
        <taxon>Bacteria</taxon>
        <taxon>Bacillati</taxon>
        <taxon>Actinomycetota</taxon>
        <taxon>Actinomycetes</taxon>
        <taxon>Kitasatosporales</taxon>
        <taxon>Streptomycetaceae</taxon>
        <taxon>Streptomyces</taxon>
    </lineage>
</organism>
<protein>
    <recommendedName>
        <fullName evidence="3">Secreted protein</fullName>
    </recommendedName>
</protein>
<gene>
    <name evidence="2" type="ORF">OG549_22525</name>
</gene>
<sequence length="76" mass="8247">MTARHRHARTASPARDADGGDPPVIVLLLLGLAALYAAPTRPTQRAGGERCPNTETAPPQLLRTTPDLESWLPEYF</sequence>